<dbReference type="InterPro" id="IPR027890">
    <property type="entry name" value="DUF4491"/>
</dbReference>
<keyword evidence="1" id="KW-0472">Membrane</keyword>
<reference evidence="2" key="1">
    <citation type="submission" date="2021-01" db="EMBL/GenBank/DDBJ databases">
        <title>Description of Breznakiella homolactica.</title>
        <authorList>
            <person name="Song Y."/>
            <person name="Brune A."/>
        </authorList>
    </citation>
    <scope>NUCLEOTIDE SEQUENCE</scope>
    <source>
        <strain evidence="2">RmG30</strain>
    </source>
</reference>
<evidence type="ECO:0000313" key="3">
    <source>
        <dbReference type="Proteomes" id="UP000595917"/>
    </source>
</evidence>
<feature type="transmembrane region" description="Helical" evidence="1">
    <location>
        <begin position="6"/>
        <end position="24"/>
    </location>
</feature>
<proteinExistence type="predicted"/>
<sequence>MYFDGLIIGLASFLIIGLFHPLVIKGEYHFGTGIWPVFLVFGIITGGLSVFIGSSLVRALLGVTAFCSFWTIHELFEQKERVRKGWFPVNPKRAETAPEEPGETSRAE</sequence>
<keyword evidence="1" id="KW-1133">Transmembrane helix</keyword>
<evidence type="ECO:0000313" key="2">
    <source>
        <dbReference type="EMBL" id="QQO10857.1"/>
    </source>
</evidence>
<dbReference type="KEGG" id="bhc:JFL75_08060"/>
<dbReference type="Proteomes" id="UP000595917">
    <property type="component" value="Chromosome"/>
</dbReference>
<evidence type="ECO:0000256" key="1">
    <source>
        <dbReference type="SAM" id="Phobius"/>
    </source>
</evidence>
<keyword evidence="3" id="KW-1185">Reference proteome</keyword>
<protein>
    <submittedName>
        <fullName evidence="2">DUF4491 family protein</fullName>
    </submittedName>
</protein>
<organism evidence="2 3">
    <name type="scientific">Breznakiella homolactica</name>
    <dbReference type="NCBI Taxonomy" id="2798577"/>
    <lineage>
        <taxon>Bacteria</taxon>
        <taxon>Pseudomonadati</taxon>
        <taxon>Spirochaetota</taxon>
        <taxon>Spirochaetia</taxon>
        <taxon>Spirochaetales</taxon>
        <taxon>Breznakiellaceae</taxon>
        <taxon>Breznakiella</taxon>
    </lineage>
</organism>
<accession>A0A7T7XQY1</accession>
<dbReference type="Pfam" id="PF14898">
    <property type="entry name" value="DUF4491"/>
    <property type="match status" value="1"/>
</dbReference>
<name>A0A7T7XQY1_9SPIR</name>
<gene>
    <name evidence="2" type="ORF">JFL75_08060</name>
</gene>
<keyword evidence="1" id="KW-0812">Transmembrane</keyword>
<dbReference type="AlphaFoldDB" id="A0A7T7XQY1"/>
<feature type="transmembrane region" description="Helical" evidence="1">
    <location>
        <begin position="33"/>
        <end position="53"/>
    </location>
</feature>
<dbReference type="RefSeq" id="WP_215628162.1">
    <property type="nucleotide sequence ID" value="NZ_CP067089.2"/>
</dbReference>
<dbReference type="EMBL" id="CP067089">
    <property type="protein sequence ID" value="QQO10857.1"/>
    <property type="molecule type" value="Genomic_DNA"/>
</dbReference>